<feature type="domain" description="RNA-binding S4" evidence="2">
    <location>
        <begin position="182"/>
        <end position="239"/>
    </location>
</feature>
<keyword evidence="4" id="KW-1185">Reference proteome</keyword>
<comment type="caution">
    <text evidence="3">The sequence shown here is derived from an EMBL/GenBank/DDBJ whole genome shotgun (WGS) entry which is preliminary data.</text>
</comment>
<dbReference type="Pfam" id="PF17774">
    <property type="entry name" value="YlmH_RBD"/>
    <property type="match status" value="1"/>
</dbReference>
<protein>
    <submittedName>
        <fullName evidence="3">RNA-binding protein</fullName>
    </submittedName>
</protein>
<dbReference type="InterPro" id="IPR002942">
    <property type="entry name" value="S4_RNA-bd"/>
</dbReference>
<name>A0ABW4CKN8_9LACO</name>
<organism evidence="3 4">
    <name type="scientific">Lacticaseibacillus mingshuiensis</name>
    <dbReference type="NCBI Taxonomy" id="2799574"/>
    <lineage>
        <taxon>Bacteria</taxon>
        <taxon>Bacillati</taxon>
        <taxon>Bacillota</taxon>
        <taxon>Bacilli</taxon>
        <taxon>Lactobacillales</taxon>
        <taxon>Lactobacillaceae</taxon>
        <taxon>Lacticaseibacillus</taxon>
    </lineage>
</organism>
<dbReference type="InterPro" id="IPR012677">
    <property type="entry name" value="Nucleotide-bd_a/b_plait_sf"/>
</dbReference>
<reference evidence="4" key="1">
    <citation type="journal article" date="2019" name="Int. J. Syst. Evol. Microbiol.">
        <title>The Global Catalogue of Microorganisms (GCM) 10K type strain sequencing project: providing services to taxonomists for standard genome sequencing and annotation.</title>
        <authorList>
            <consortium name="The Broad Institute Genomics Platform"/>
            <consortium name="The Broad Institute Genome Sequencing Center for Infectious Disease"/>
            <person name="Wu L."/>
            <person name="Ma J."/>
        </authorList>
    </citation>
    <scope>NUCLEOTIDE SEQUENCE [LARGE SCALE GENOMIC DNA]</scope>
    <source>
        <strain evidence="4">CCM 8980</strain>
    </source>
</reference>
<keyword evidence="1" id="KW-0694">RNA-binding</keyword>
<evidence type="ECO:0000313" key="3">
    <source>
        <dbReference type="EMBL" id="MFD1430699.1"/>
    </source>
</evidence>
<dbReference type="Gene3D" id="3.30.1370.160">
    <property type="match status" value="1"/>
</dbReference>
<gene>
    <name evidence="3" type="ORF">ACFQ4P_10660</name>
</gene>
<evidence type="ECO:0000259" key="2">
    <source>
        <dbReference type="SMART" id="SM00363"/>
    </source>
</evidence>
<evidence type="ECO:0000256" key="1">
    <source>
        <dbReference type="PROSITE-ProRule" id="PRU00182"/>
    </source>
</evidence>
<dbReference type="CDD" id="cd00165">
    <property type="entry name" value="S4"/>
    <property type="match status" value="1"/>
</dbReference>
<dbReference type="Gene3D" id="3.10.290.10">
    <property type="entry name" value="RNA-binding S4 domain"/>
    <property type="match status" value="1"/>
</dbReference>
<dbReference type="SUPFAM" id="SSF55174">
    <property type="entry name" value="Alpha-L RNA-binding motif"/>
    <property type="match status" value="1"/>
</dbReference>
<dbReference type="PROSITE" id="PS50889">
    <property type="entry name" value="S4"/>
    <property type="match status" value="1"/>
</dbReference>
<dbReference type="InterPro" id="IPR040591">
    <property type="entry name" value="RqcP2_RBD"/>
</dbReference>
<accession>A0ABW4CKN8</accession>
<dbReference type="SMART" id="SM00363">
    <property type="entry name" value="S4"/>
    <property type="match status" value="1"/>
</dbReference>
<dbReference type="EMBL" id="JBHTOC010000016">
    <property type="protein sequence ID" value="MFD1430699.1"/>
    <property type="molecule type" value="Genomic_DNA"/>
</dbReference>
<dbReference type="Proteomes" id="UP001597196">
    <property type="component" value="Unassembled WGS sequence"/>
</dbReference>
<evidence type="ECO:0000313" key="4">
    <source>
        <dbReference type="Proteomes" id="UP001597196"/>
    </source>
</evidence>
<proteinExistence type="predicted"/>
<dbReference type="RefSeq" id="WP_203627857.1">
    <property type="nucleotide sequence ID" value="NZ_BOLQ01000015.1"/>
</dbReference>
<dbReference type="Gene3D" id="3.30.70.330">
    <property type="match status" value="1"/>
</dbReference>
<dbReference type="InterPro" id="IPR036986">
    <property type="entry name" value="S4_RNA-bd_sf"/>
</dbReference>
<sequence>MDNIYQHFRKEEAPLIDHLAEQIAIAATEYRPVLTDFLDPRQRYIARTLIDGQSDVEGHEFGGYPDAERARLLLAPSYFEPLPADFNIALLTIKYPEKFAEMHHSQVLGTLVNAGVAREVFGDIITDGQTWQVFATQTMQDWLVDNVTKIGRIGVRLVPTDLDARIIPRNDWEEAPQLLASLRLDNVVAHVFNISRNRAKTLIEGDKVRLNFAETDRPDLVIGSHDLVSVRGFGRLRIRELTGTTQKGKLRVMLDVIHK</sequence>